<evidence type="ECO:0000256" key="1">
    <source>
        <dbReference type="ARBA" id="ARBA00004123"/>
    </source>
</evidence>
<proteinExistence type="inferred from homology"/>
<feature type="compositionally biased region" description="Polar residues" evidence="7">
    <location>
        <begin position="158"/>
        <end position="175"/>
    </location>
</feature>
<evidence type="ECO:0000313" key="10">
    <source>
        <dbReference type="Proteomes" id="UP001153365"/>
    </source>
</evidence>
<comment type="caution">
    <text evidence="9">The sequence shown here is derived from an EMBL/GenBank/DDBJ whole genome shotgun (WGS) entry which is preliminary data.</text>
</comment>
<feature type="transmembrane region" description="Helical" evidence="8">
    <location>
        <begin position="255"/>
        <end position="272"/>
    </location>
</feature>
<keyword evidence="8" id="KW-0472">Membrane</keyword>
<dbReference type="AlphaFoldDB" id="A0AAV0AWN1"/>
<accession>A0AAV0AWN1</accession>
<dbReference type="Pfam" id="PF07904">
    <property type="entry name" value="Eaf7"/>
    <property type="match status" value="1"/>
</dbReference>
<evidence type="ECO:0000313" key="9">
    <source>
        <dbReference type="EMBL" id="CAH7674602.1"/>
    </source>
</evidence>
<comment type="subcellular location">
    <subcellularLocation>
        <location evidence="1">Nucleus</location>
    </subcellularLocation>
</comment>
<feature type="region of interest" description="Disordered" evidence="7">
    <location>
        <begin position="1"/>
        <end position="20"/>
    </location>
</feature>
<dbReference type="EMBL" id="CALTRL010002066">
    <property type="protein sequence ID" value="CAH7674602.1"/>
    <property type="molecule type" value="Genomic_DNA"/>
</dbReference>
<dbReference type="PANTHER" id="PTHR13581">
    <property type="entry name" value="MRG-BINDING PROTEIN"/>
    <property type="match status" value="1"/>
</dbReference>
<feature type="compositionally biased region" description="Acidic residues" evidence="7">
    <location>
        <begin position="188"/>
        <end position="241"/>
    </location>
</feature>
<protein>
    <submittedName>
        <fullName evidence="9">Chromatin modification-related protein EAF7-domain-containing protein</fullName>
    </submittedName>
</protein>
<dbReference type="GO" id="GO:0006357">
    <property type="term" value="P:regulation of transcription by RNA polymerase II"/>
    <property type="evidence" value="ECO:0007669"/>
    <property type="project" value="TreeGrafter"/>
</dbReference>
<evidence type="ECO:0000256" key="6">
    <source>
        <dbReference type="ARBA" id="ARBA00023242"/>
    </source>
</evidence>
<evidence type="ECO:0000256" key="7">
    <source>
        <dbReference type="SAM" id="MobiDB-lite"/>
    </source>
</evidence>
<sequence>MTDQNNNTNNTQLISNSSQSTSSVLSTDAETALFRAIIKYRPRGLNRHFSMIGICKDLERDLGNSISSDQIWSFLSSCYDLDLLNEMEPDRLDDFDYIQTIRNVTSSSAPSLDRLKYFKEFQLPIHPATPEELSFLKLVDERRLETEVESPRTDHKTSSIGQSDPYESQENLNNVSKDEIKLTFGGDDGMESDLTEPDDFEDEEEEEEEEEEDDDEDEDEEDEDDNNEEEEMNDNEQDDGEFPYSQNLLYLKFHFFLYSMFILYCYGFFFSFY</sequence>
<evidence type="ECO:0000256" key="3">
    <source>
        <dbReference type="ARBA" id="ARBA00022853"/>
    </source>
</evidence>
<organism evidence="9 10">
    <name type="scientific">Phakopsora pachyrhizi</name>
    <name type="common">Asian soybean rust disease fungus</name>
    <dbReference type="NCBI Taxonomy" id="170000"/>
    <lineage>
        <taxon>Eukaryota</taxon>
        <taxon>Fungi</taxon>
        <taxon>Dikarya</taxon>
        <taxon>Basidiomycota</taxon>
        <taxon>Pucciniomycotina</taxon>
        <taxon>Pucciniomycetes</taxon>
        <taxon>Pucciniales</taxon>
        <taxon>Phakopsoraceae</taxon>
        <taxon>Phakopsora</taxon>
    </lineage>
</organism>
<feature type="compositionally biased region" description="Basic and acidic residues" evidence="7">
    <location>
        <begin position="146"/>
        <end position="157"/>
    </location>
</feature>
<keyword evidence="10" id="KW-1185">Reference proteome</keyword>
<keyword evidence="5" id="KW-0804">Transcription</keyword>
<dbReference type="PANTHER" id="PTHR13581:SF5">
    <property type="entry name" value="MRG_MORF4L-BINDING PROTEIN"/>
    <property type="match status" value="1"/>
</dbReference>
<reference evidence="9" key="1">
    <citation type="submission" date="2022-06" db="EMBL/GenBank/DDBJ databases">
        <authorList>
            <consortium name="SYNGENTA / RWTH Aachen University"/>
        </authorList>
    </citation>
    <scope>NUCLEOTIDE SEQUENCE</scope>
</reference>
<feature type="region of interest" description="Disordered" evidence="7">
    <location>
        <begin position="146"/>
        <end position="241"/>
    </location>
</feature>
<gene>
    <name evidence="9" type="ORF">PPACK8108_LOCUS9514</name>
</gene>
<keyword evidence="8" id="KW-0812">Transmembrane</keyword>
<keyword evidence="3" id="KW-0156">Chromatin regulator</keyword>
<evidence type="ECO:0000256" key="8">
    <source>
        <dbReference type="SAM" id="Phobius"/>
    </source>
</evidence>
<evidence type="ECO:0000256" key="5">
    <source>
        <dbReference type="ARBA" id="ARBA00023163"/>
    </source>
</evidence>
<name>A0AAV0AWN1_PHAPC</name>
<dbReference type="GO" id="GO:0005634">
    <property type="term" value="C:nucleus"/>
    <property type="evidence" value="ECO:0007669"/>
    <property type="project" value="UniProtKB-SubCell"/>
</dbReference>
<dbReference type="Proteomes" id="UP001153365">
    <property type="component" value="Unassembled WGS sequence"/>
</dbReference>
<keyword evidence="6" id="KW-0539">Nucleus</keyword>
<keyword evidence="4" id="KW-0805">Transcription regulation</keyword>
<comment type="similarity">
    <text evidence="2">Belongs to the EAF7 family.</text>
</comment>
<dbReference type="InterPro" id="IPR012423">
    <property type="entry name" value="Eaf7/MRGBP"/>
</dbReference>
<keyword evidence="8" id="KW-1133">Transmembrane helix</keyword>
<evidence type="ECO:0000256" key="4">
    <source>
        <dbReference type="ARBA" id="ARBA00023015"/>
    </source>
</evidence>
<dbReference type="GO" id="GO:0006325">
    <property type="term" value="P:chromatin organization"/>
    <property type="evidence" value="ECO:0007669"/>
    <property type="project" value="UniProtKB-KW"/>
</dbReference>
<evidence type="ECO:0000256" key="2">
    <source>
        <dbReference type="ARBA" id="ARBA00007117"/>
    </source>
</evidence>
<dbReference type="GO" id="GO:0035267">
    <property type="term" value="C:NuA4 histone acetyltransferase complex"/>
    <property type="evidence" value="ECO:0007669"/>
    <property type="project" value="TreeGrafter"/>
</dbReference>